<dbReference type="GO" id="GO:0016055">
    <property type="term" value="P:Wnt signaling pathway"/>
    <property type="evidence" value="ECO:0007669"/>
    <property type="project" value="UniProtKB-KW"/>
</dbReference>
<dbReference type="STRING" id="37001.A0A1A9X1C1"/>
<feature type="compositionally biased region" description="Polar residues" evidence="4">
    <location>
        <begin position="2687"/>
        <end position="2703"/>
    </location>
</feature>
<dbReference type="GO" id="GO:0005881">
    <property type="term" value="C:cytoplasmic microtubule"/>
    <property type="evidence" value="ECO:0007669"/>
    <property type="project" value="TreeGrafter"/>
</dbReference>
<dbReference type="GO" id="GO:0090090">
    <property type="term" value="P:negative regulation of canonical Wnt signaling pathway"/>
    <property type="evidence" value="ECO:0007669"/>
    <property type="project" value="TreeGrafter"/>
</dbReference>
<feature type="region of interest" description="Disordered" evidence="4">
    <location>
        <begin position="2389"/>
        <end position="2422"/>
    </location>
</feature>
<feature type="region of interest" description="Disordered" evidence="4">
    <location>
        <begin position="1538"/>
        <end position="1609"/>
    </location>
</feature>
<evidence type="ECO:0000313" key="6">
    <source>
        <dbReference type="EnsemblMetazoa" id="GBRI040579-PA"/>
    </source>
</evidence>
<reference evidence="7" key="1">
    <citation type="submission" date="2014-03" db="EMBL/GenBank/DDBJ databases">
        <authorList>
            <person name="Aksoy S."/>
            <person name="Warren W."/>
            <person name="Wilson R.K."/>
        </authorList>
    </citation>
    <scope>NUCLEOTIDE SEQUENCE [LARGE SCALE GENOMIC DNA]</scope>
    <source>
        <strain evidence="7">IAEA</strain>
    </source>
</reference>
<evidence type="ECO:0000256" key="1">
    <source>
        <dbReference type="ARBA" id="ARBA00009051"/>
    </source>
</evidence>
<feature type="domain" description="Protein zer-1 homolog-like C-terminal" evidence="5">
    <location>
        <begin position="421"/>
        <end position="589"/>
    </location>
</feature>
<dbReference type="PANTHER" id="PTHR12607">
    <property type="entry name" value="ADENOMATOUS POLYPOSIS COLI PROTEIN FAMILY"/>
    <property type="match status" value="1"/>
</dbReference>
<feature type="compositionally biased region" description="Polar residues" evidence="4">
    <location>
        <begin position="2534"/>
        <end position="2543"/>
    </location>
</feature>
<dbReference type="Pfam" id="PF05923">
    <property type="entry name" value="APC_r"/>
    <property type="match status" value="5"/>
</dbReference>
<feature type="compositionally biased region" description="Low complexity" evidence="4">
    <location>
        <begin position="2226"/>
        <end position="2239"/>
    </location>
</feature>
<evidence type="ECO:0000259" key="5">
    <source>
        <dbReference type="Pfam" id="PF22964"/>
    </source>
</evidence>
<dbReference type="GO" id="GO:0008013">
    <property type="term" value="F:beta-catenin binding"/>
    <property type="evidence" value="ECO:0007669"/>
    <property type="project" value="InterPro"/>
</dbReference>
<feature type="region of interest" description="Disordered" evidence="4">
    <location>
        <begin position="1"/>
        <end position="32"/>
    </location>
</feature>
<feature type="region of interest" description="Disordered" evidence="4">
    <location>
        <begin position="2212"/>
        <end position="2254"/>
    </location>
</feature>
<feature type="compositionally biased region" description="Basic and acidic residues" evidence="4">
    <location>
        <begin position="163"/>
        <end position="172"/>
    </location>
</feature>
<evidence type="ECO:0000313" key="7">
    <source>
        <dbReference type="Proteomes" id="UP000091820"/>
    </source>
</evidence>
<feature type="region of interest" description="Disordered" evidence="4">
    <location>
        <begin position="1175"/>
        <end position="1195"/>
    </location>
</feature>
<protein>
    <recommendedName>
        <fullName evidence="5">Protein zer-1 homolog-like C-terminal domain-containing protein</fullName>
    </recommendedName>
</protein>
<feature type="region of interest" description="Disordered" evidence="4">
    <location>
        <begin position="163"/>
        <end position="182"/>
    </location>
</feature>
<feature type="compositionally biased region" description="Polar residues" evidence="4">
    <location>
        <begin position="1175"/>
        <end position="1187"/>
    </location>
</feature>
<keyword evidence="7" id="KW-1185">Reference proteome</keyword>
<keyword evidence="2" id="KW-0879">Wnt signaling pathway</keyword>
<dbReference type="InterPro" id="IPR016024">
    <property type="entry name" value="ARM-type_fold"/>
</dbReference>
<dbReference type="GO" id="GO:0007389">
    <property type="term" value="P:pattern specification process"/>
    <property type="evidence" value="ECO:0007669"/>
    <property type="project" value="TreeGrafter"/>
</dbReference>
<dbReference type="Pfam" id="PF22964">
    <property type="entry name" value="ZER1-like_2nd"/>
    <property type="match status" value="1"/>
</dbReference>
<dbReference type="PROSITE" id="PS50176">
    <property type="entry name" value="ARM_REPEAT"/>
    <property type="match status" value="2"/>
</dbReference>
<feature type="region of interest" description="Disordered" evidence="4">
    <location>
        <begin position="1080"/>
        <end position="1102"/>
    </location>
</feature>
<feature type="compositionally biased region" description="Polar residues" evidence="4">
    <location>
        <begin position="1569"/>
        <end position="1593"/>
    </location>
</feature>
<feature type="region of interest" description="Disordered" evidence="4">
    <location>
        <begin position="800"/>
        <end position="820"/>
    </location>
</feature>
<evidence type="ECO:0000256" key="2">
    <source>
        <dbReference type="ARBA" id="ARBA00022687"/>
    </source>
</evidence>
<feature type="region of interest" description="Disordered" evidence="4">
    <location>
        <begin position="2597"/>
        <end position="2616"/>
    </location>
</feature>
<dbReference type="InterPro" id="IPR026818">
    <property type="entry name" value="Apc_fam"/>
</dbReference>
<proteinExistence type="inferred from homology"/>
<comment type="similarity">
    <text evidence="1">Belongs to the adenomatous polyposis coli (APC) family.</text>
</comment>
<feature type="region of interest" description="Disordered" evidence="4">
    <location>
        <begin position="2682"/>
        <end position="2703"/>
    </location>
</feature>
<feature type="compositionally biased region" description="Polar residues" evidence="4">
    <location>
        <begin position="2212"/>
        <end position="2225"/>
    </location>
</feature>
<dbReference type="GO" id="GO:0030877">
    <property type="term" value="C:beta-catenin destruction complex"/>
    <property type="evidence" value="ECO:0007669"/>
    <property type="project" value="TreeGrafter"/>
</dbReference>
<evidence type="ECO:0000256" key="4">
    <source>
        <dbReference type="SAM" id="MobiDB-lite"/>
    </source>
</evidence>
<dbReference type="Pfam" id="PF05972">
    <property type="entry name" value="APC_15aa"/>
    <property type="match status" value="2"/>
</dbReference>
<evidence type="ECO:0000256" key="3">
    <source>
        <dbReference type="PROSITE-ProRule" id="PRU00259"/>
    </source>
</evidence>
<name>A0A1A9X1C1_9MUSC</name>
<dbReference type="SMART" id="SM00185">
    <property type="entry name" value="ARM"/>
    <property type="match status" value="7"/>
</dbReference>
<accession>A0A1A9X1C1</accession>
<organism evidence="6 7">
    <name type="scientific">Glossina brevipalpis</name>
    <dbReference type="NCBI Taxonomy" id="37001"/>
    <lineage>
        <taxon>Eukaryota</taxon>
        <taxon>Metazoa</taxon>
        <taxon>Ecdysozoa</taxon>
        <taxon>Arthropoda</taxon>
        <taxon>Hexapoda</taxon>
        <taxon>Insecta</taxon>
        <taxon>Pterygota</taxon>
        <taxon>Neoptera</taxon>
        <taxon>Endopterygota</taxon>
        <taxon>Diptera</taxon>
        <taxon>Brachycera</taxon>
        <taxon>Muscomorpha</taxon>
        <taxon>Hippoboscoidea</taxon>
        <taxon>Glossinidae</taxon>
        <taxon>Glossina</taxon>
    </lineage>
</organism>
<dbReference type="InterPro" id="IPR009223">
    <property type="entry name" value="APC_rpt"/>
</dbReference>
<dbReference type="GO" id="GO:0016477">
    <property type="term" value="P:cell migration"/>
    <property type="evidence" value="ECO:0007669"/>
    <property type="project" value="TreeGrafter"/>
</dbReference>
<dbReference type="InterPro" id="IPR011989">
    <property type="entry name" value="ARM-like"/>
</dbReference>
<dbReference type="FunFam" id="1.25.10.10:FF:000305">
    <property type="entry name" value="Adenomatous polyposis coli"/>
    <property type="match status" value="1"/>
</dbReference>
<feature type="region of interest" description="Disordered" evidence="4">
    <location>
        <begin position="2557"/>
        <end position="2592"/>
    </location>
</feature>
<feature type="region of interest" description="Disordered" evidence="4">
    <location>
        <begin position="939"/>
        <end position="958"/>
    </location>
</feature>
<feature type="compositionally biased region" description="Polar residues" evidence="4">
    <location>
        <begin position="1088"/>
        <end position="1098"/>
    </location>
</feature>
<dbReference type="InterPro" id="IPR041257">
    <property type="entry name" value="APC_rep"/>
</dbReference>
<dbReference type="SUPFAM" id="SSF48371">
    <property type="entry name" value="ARM repeat"/>
    <property type="match status" value="1"/>
</dbReference>
<feature type="repeat" description="ARM" evidence="3">
    <location>
        <begin position="263"/>
        <end position="301"/>
    </location>
</feature>
<dbReference type="GO" id="GO:0001708">
    <property type="term" value="P:cell fate specification"/>
    <property type="evidence" value="ECO:0007669"/>
    <property type="project" value="TreeGrafter"/>
</dbReference>
<dbReference type="VEuPathDB" id="VectorBase:GBRI040579"/>
<sequence length="2752" mass="302971">MDQPEVKQSSLKDGENAQGITPDLDDSISFTDDADVDIEVDVDAVPTKKPHFLDYDAVPPPELVEHFKSALNLSNCTKSSLDNCPPSISKQFKIDKKYESDGEISDYELAANGYTKKEFTQDDNTLQLNAAKEKPLKHFLDENPIPPDYMLSDQQVREHRSLDRNFERHNEQRSALTGQRSSRDRLKDVPIMRLPKGAAWTQSFDSRYFGGSGVDKLDILGPKVECVYSLLWMLGSNDRLEMAKKFHELSRTPETCNTLPRSRCIPLLVQMIHAEGGPEEVRKWAGMALHNVVHSNPDEKAGRREAKVLRLLDQIMDYCSFLRTLLQSGGETIADDADRHPLAAISSLMKVSFDEEHRHAMCELGALHGIPSLVHLDQAAHGPKPENQCCNSLRRFALMALTNLTFGDENNKALLCSQKMFMEALVAQLDSAPDDLLQVTASVLRNLSWRADTQMKAVLNEIGTVTALAKAAMKNKCENTLKAILSALWNLSAHCSTNKAEFCAVNGALSFIVKMLTYEGPSKTLKIIENAGGILRNVSSHIAVREDYRQTLRDHNCLAILLQQLKSESLTVVSNSCGTLWNLSARCPEDQRFLWDNGAVPMLRSLIHSKHAMISEGSACALKNLLNFRPSAQNTNQLDAIARSLNLKKLPTLNVRKQKALEQELGVASKSHAETCDNLDTSNTKDRPTYDATAAVSSAMQRHRYPLTTAFSIIQPTGRLTRSAMLSKSESRDSVFSAKSDTAVYEQLIRSHSASDANRKIHHISRPAVAAFVLKREIEPAEEQPIDYSVKYNENINKQTDDEHEESTNATPNQETDLDQPTDFSLRYAENHVESDLELSPVEIERANHIVITTPKKQQKHENSSGNGNEILLILEDSVKCYQTEDTPYVISNAASITDLRSVDASNKLDENDVTRCTANTEVAAATVVQPFRKYPKAHHLSTTSTNVYSSGSYTPEKPVNYCEEGTPGYFSRYESLSSLDETSPQLEGSQTTKKDRCNPIRSYAINTKPTLKEGNEEEKPLTPPELQIVEHPRINSALETPLMFSRRSSLDSLAEDDVDPIDDKSSVVSEFSRLASGVISPSEIPDSPTQSMPQSPRHNAGSVLGSTACFSIGVSPMAQRAQTNRHHIGDGSKRCLRGVFEDETNTFHVENTPAQFSTATSLSNLSILDEESAQQIQNNHPTTNDVISEGEEGEDKNDNLLLASCINMGMNRATAACSYSEHTNAPSTNQDIPHEEPKQYCTEDTPALLSKVGSNTNLSSISTYSSPHEPKEDPGYGILRRPIAALTGLQLPPTRRSLNLSDDMSSNASESSAAVNNFDILQQCIRDGMKKPSVKDLSDKKQCGNIVGPEVERLDPIAMLRRGGNALTSYLPVNDEINKYGVEDSPCNFSMASGLSNLTVGSSLVGSAVKLKHANNITNKKTEYNTMTSGDKEILMEQNNRNQPLAIVEDSRREWQNDSLSSLSIESEDDSNLLSQAIAAGCKRPKSNLGFCTNSARRNYGSMQAGNESFSSVDSSDSNDNQSKSLLELCILTGMHKKRDSNATTTSGPDRSNSRKNSRSAALHRQKSGTATNDSVTTKSNPNLKQSDSLSIQGKLLAPNRHLREQERRDEKLLMECITTGIMKKIEDSHKQTSLTREALLLLNAQPKNGQATSAAAQMEEASHLTSTNYIITNTSITTITPAITTTIMAAPDVGKNNFINNIPHRNWNLDNLEDVIGVQKNSPPESPTALLDGDYPNHENIREIMNGFGSKTSAREGDLDNCDSISGIDTHQSDESNQSFIMESTISLDVKFPDSNSATNNASDKHKDPDLMLKSVERLTMEFVSSAEQRTSNVILNGENCAAINTQTYSLSKGNGSNSNNTWNEDTCPNDISFPSVSVTAPKVASLSYDNGNDTEDLDCDYDEDQATTADFKELNDFGENISNEDTAIADISVNLLDIEQQNTELYIGVTQPNSLDAFTETESTLKVESEPKEYNETVLQSLSAGINFKVGGKVQTAAATGGFFFSGDPMTNSTFIAQEARKLAANFQICASEDNEMTFSINSLDLDNIRPPSGMDSINMSGYYHDASLNNVYYTANQVNSLQKQSFTPHSPQLYNKSPKFPRKSLPSGLIARRALGHLPPHLSGSAESILSSCNLMLDNIKPPSLMDELLDSMISVASIQSELAEDCHSVATTVTASNYETAAAGDDNTITLQSCCDNMPFDDLTITESNSTSLPSECNEYSSSESTPRKSSTISGTGVRRNLTPKQKRKLTKDRFKTYTVAADRVMSEELKLRIAEAQQDETLTVEIADKNISTATNAADYDTLETDDHATPRGRRRSGQDRYKTQTIVYTSVTNNIETNAFNELTGNLEGDSLPTIFSNEFRSESIINMPSRIENDLNSLECDQNSETESTHDLNNSNSSDDGDDDDTSEIPRPRVVKPDVDKNFTVVAFEKEKHETSMKALRGGKRVQYISPYSKQYQRINNGNNLGTKSGQNDNISTKHKSTYLSGANVSNYTMRKRLDQFKRNNSSLAQKRKSTSVAIEKDKENPQSSLQRQNTFVKEEPSIDKAVVPVVEETSPTRQYTSKLPTKRQSLSANSANNSPQKAAATRKLLNPISNRRLPASSEGPQRANSNVNIRVTTNAARIAVLSSRISASTPPSRSNSTINSVTAATAAQNAAAKINQVQSRIASIRHKIEEPKNRQQNKFSRNSTQNFKTSTSVTAKLTNNTALNNTPSIHSKINAKPTTTNVTRIAVAQRQQTTIGSRK</sequence>
<dbReference type="GO" id="GO:0007026">
    <property type="term" value="P:negative regulation of microtubule depolymerization"/>
    <property type="evidence" value="ECO:0007669"/>
    <property type="project" value="TreeGrafter"/>
</dbReference>
<feature type="compositionally biased region" description="Polar residues" evidence="4">
    <location>
        <begin position="941"/>
        <end position="954"/>
    </location>
</feature>
<dbReference type="PANTHER" id="PTHR12607:SF12">
    <property type="entry name" value="APC-LIKE, ISOFORM A-RELATED"/>
    <property type="match status" value="1"/>
</dbReference>
<dbReference type="Pfam" id="PF18797">
    <property type="entry name" value="APC_rep"/>
    <property type="match status" value="1"/>
</dbReference>
<feature type="repeat" description="ARM" evidence="3">
    <location>
        <begin position="507"/>
        <end position="541"/>
    </location>
</feature>
<dbReference type="EnsemblMetazoa" id="GBRI040579-RA">
    <property type="protein sequence ID" value="GBRI040579-PA"/>
    <property type="gene ID" value="GBRI040579"/>
</dbReference>
<dbReference type="Proteomes" id="UP000091820">
    <property type="component" value="Unassembled WGS sequence"/>
</dbReference>
<dbReference type="InterPro" id="IPR055142">
    <property type="entry name" value="ZER1-like_C"/>
</dbReference>
<feature type="compositionally biased region" description="Basic residues" evidence="4">
    <location>
        <begin position="1555"/>
        <end position="1568"/>
    </location>
</feature>
<feature type="region of interest" description="Disordered" evidence="4">
    <location>
        <begin position="2515"/>
        <end position="2543"/>
    </location>
</feature>
<dbReference type="InterPro" id="IPR000225">
    <property type="entry name" value="Armadillo"/>
</dbReference>
<dbReference type="InterPro" id="IPR009240">
    <property type="entry name" value="APC_15aa_rpt"/>
</dbReference>
<dbReference type="GO" id="GO:0008017">
    <property type="term" value="F:microtubule binding"/>
    <property type="evidence" value="ECO:0007669"/>
    <property type="project" value="TreeGrafter"/>
</dbReference>
<dbReference type="GO" id="GO:0016342">
    <property type="term" value="C:catenin complex"/>
    <property type="evidence" value="ECO:0007669"/>
    <property type="project" value="TreeGrafter"/>
</dbReference>
<reference evidence="6" key="2">
    <citation type="submission" date="2020-05" db="UniProtKB">
        <authorList>
            <consortium name="EnsemblMetazoa"/>
        </authorList>
    </citation>
    <scope>IDENTIFICATION</scope>
    <source>
        <strain evidence="6">IAEA</strain>
    </source>
</reference>
<dbReference type="Gene3D" id="1.25.10.10">
    <property type="entry name" value="Leucine-rich Repeat Variant"/>
    <property type="match status" value="1"/>
</dbReference>
<feature type="compositionally biased region" description="Polar residues" evidence="4">
    <location>
        <begin position="2562"/>
        <end position="2589"/>
    </location>
</feature>
<dbReference type="GO" id="GO:0007399">
    <property type="term" value="P:nervous system development"/>
    <property type="evidence" value="ECO:0007669"/>
    <property type="project" value="TreeGrafter"/>
</dbReference>